<reference evidence="1 2" key="1">
    <citation type="submission" date="2019-02" db="EMBL/GenBank/DDBJ databases">
        <title>Genome sequencing of the rare red list fungi Dentipellis fragilis.</title>
        <authorList>
            <person name="Buettner E."/>
            <person name="Kellner H."/>
        </authorList>
    </citation>
    <scope>NUCLEOTIDE SEQUENCE [LARGE SCALE GENOMIC DNA]</scope>
    <source>
        <strain evidence="1 2">DSM 105465</strain>
    </source>
</reference>
<gene>
    <name evidence="1" type="ORF">EVG20_g8575</name>
</gene>
<dbReference type="Proteomes" id="UP000298327">
    <property type="component" value="Unassembled WGS sequence"/>
</dbReference>
<protein>
    <submittedName>
        <fullName evidence="1">Uncharacterized protein</fullName>
    </submittedName>
</protein>
<accession>A0A4Y9Y968</accession>
<comment type="caution">
    <text evidence="1">The sequence shown here is derived from an EMBL/GenBank/DDBJ whole genome shotgun (WGS) entry which is preliminary data.</text>
</comment>
<dbReference type="EMBL" id="SEOQ01000755">
    <property type="protein sequence ID" value="TFY57379.1"/>
    <property type="molecule type" value="Genomic_DNA"/>
</dbReference>
<dbReference type="AlphaFoldDB" id="A0A4Y9Y968"/>
<dbReference type="OrthoDB" id="3255427at2759"/>
<evidence type="ECO:0000313" key="2">
    <source>
        <dbReference type="Proteomes" id="UP000298327"/>
    </source>
</evidence>
<evidence type="ECO:0000313" key="1">
    <source>
        <dbReference type="EMBL" id="TFY57379.1"/>
    </source>
</evidence>
<keyword evidence="2" id="KW-1185">Reference proteome</keyword>
<name>A0A4Y9Y968_9AGAM</name>
<proteinExistence type="predicted"/>
<organism evidence="1 2">
    <name type="scientific">Dentipellis fragilis</name>
    <dbReference type="NCBI Taxonomy" id="205917"/>
    <lineage>
        <taxon>Eukaryota</taxon>
        <taxon>Fungi</taxon>
        <taxon>Dikarya</taxon>
        <taxon>Basidiomycota</taxon>
        <taxon>Agaricomycotina</taxon>
        <taxon>Agaricomycetes</taxon>
        <taxon>Russulales</taxon>
        <taxon>Hericiaceae</taxon>
        <taxon>Dentipellis</taxon>
    </lineage>
</organism>
<sequence length="155" mass="17384">MTHHRTPIPRYLILAVPYTQFKPPRLVFVKAPADPGAHFFTMMINGAGDTIEFVDPPAAVSQSLALSLRTAFPHRIKSDNVAEGQNVLYIYLKKGIDAPGMDKNLFLAHILKFINDMAFKLDASVPLARRGILGLGSRREVWIFKGSPIWWTAQR</sequence>